<evidence type="ECO:0000313" key="3">
    <source>
        <dbReference type="Proteomes" id="UP000502823"/>
    </source>
</evidence>
<dbReference type="Proteomes" id="UP000502823">
    <property type="component" value="Unassembled WGS sequence"/>
</dbReference>
<organism evidence="2 3">
    <name type="scientific">Coptotermes formosanus</name>
    <name type="common">Formosan subterranean termite</name>
    <dbReference type="NCBI Taxonomy" id="36987"/>
    <lineage>
        <taxon>Eukaryota</taxon>
        <taxon>Metazoa</taxon>
        <taxon>Ecdysozoa</taxon>
        <taxon>Arthropoda</taxon>
        <taxon>Hexapoda</taxon>
        <taxon>Insecta</taxon>
        <taxon>Pterygota</taxon>
        <taxon>Neoptera</taxon>
        <taxon>Polyneoptera</taxon>
        <taxon>Dictyoptera</taxon>
        <taxon>Blattodea</taxon>
        <taxon>Blattoidea</taxon>
        <taxon>Termitoidae</taxon>
        <taxon>Rhinotermitidae</taxon>
        <taxon>Coptotermes</taxon>
    </lineage>
</organism>
<dbReference type="InterPro" id="IPR016024">
    <property type="entry name" value="ARM-type_fold"/>
</dbReference>
<gene>
    <name evidence="2" type="ORF">Cfor_12331</name>
</gene>
<dbReference type="Gene3D" id="3.30.200.20">
    <property type="entry name" value="Phosphorylase Kinase, domain 1"/>
    <property type="match status" value="1"/>
</dbReference>
<dbReference type="PANTHER" id="PTHR12984:SF15">
    <property type="entry name" value="PROTEIN-ASSOCIATING WITH THE CARBOXYL-TERMINAL DOMAIN OF EZRIN"/>
    <property type="match status" value="1"/>
</dbReference>
<dbReference type="Gene3D" id="1.10.510.10">
    <property type="entry name" value="Transferase(Phosphotransferase) domain 1"/>
    <property type="match status" value="1"/>
</dbReference>
<feature type="region of interest" description="Disordered" evidence="1">
    <location>
        <begin position="432"/>
        <end position="489"/>
    </location>
</feature>
<feature type="compositionally biased region" description="Basic and acidic residues" evidence="1">
    <location>
        <begin position="467"/>
        <end position="482"/>
    </location>
</feature>
<evidence type="ECO:0008006" key="4">
    <source>
        <dbReference type="Google" id="ProtNLM"/>
    </source>
</evidence>
<dbReference type="EMBL" id="BLKM01000193">
    <property type="protein sequence ID" value="GFG30031.1"/>
    <property type="molecule type" value="Genomic_DNA"/>
</dbReference>
<dbReference type="InterPro" id="IPR051177">
    <property type="entry name" value="CIK-Related_Protein"/>
</dbReference>
<dbReference type="SUPFAM" id="SSF56112">
    <property type="entry name" value="Protein kinase-like (PK-like)"/>
    <property type="match status" value="1"/>
</dbReference>
<sequence length="612" mass="67217">MGNEGSHLLGLEIDEKVIEVTDGWTLHSGTVCAGSNPKVSVFISEVLGSGGSTVILERAAKNLMLYRHPCILKFISSWNKSGRIHLATEEAMPLASVIASLTPLQICIGLHSVLKALVFLHEMALCSHNNVCCAAVYVTPDGTWKLGGLEYLCLLTDLTPRYLEESRARRYEKAVPPEEDSLKSSSDTISHPTSIDQYGFGVLVEEVLRKKSDSDIPALQEFIEICKKQLQNSEPSLRPKLSTLLDHVFFTHKFIKIHSFLVELPLKTAAEKNDFFRSLMDELLGFPEDLVARQLGALLLSRMVLLDSTAQEILLQHVLGPKQENGGNVGLFSLPIYRGYVVPRLLQMFCVRDAQIRLLLLAHFSSYCSSFTEDQLRTLVLPELLVGIKDTNEQLVSATLRALADLIPVLGAAAVIGGKRAKLFTDGRPKQAHHHVSSNFKAPNQMPPPPAPTLVAANDSNSLTVDLPERPSPDGGEDHIPTSDDETEAWSDWDVTDNAADNLGDSNLPEPSSPWDHVRVGAGLAVQELPDISQLDIKNSVSSLKSHEEFDFFQDMEPVISKTHILQIDEQGTGSTEISSKHCFDVNYTAGESEGEVWGDDLEDWGDVNGST</sequence>
<dbReference type="Gene3D" id="1.25.10.10">
    <property type="entry name" value="Leucine-rich Repeat Variant"/>
    <property type="match status" value="1"/>
</dbReference>
<dbReference type="PANTHER" id="PTHR12984">
    <property type="entry name" value="SCY1-RELATED S/T PROTEIN KINASE-LIKE"/>
    <property type="match status" value="1"/>
</dbReference>
<dbReference type="InParanoid" id="A0A6L2PC43"/>
<dbReference type="FunCoup" id="A0A6L2PC43">
    <property type="interactions" value="1024"/>
</dbReference>
<comment type="caution">
    <text evidence="2">The sequence shown here is derived from an EMBL/GenBank/DDBJ whole genome shotgun (WGS) entry which is preliminary data.</text>
</comment>
<reference evidence="3" key="1">
    <citation type="submission" date="2020-01" db="EMBL/GenBank/DDBJ databases">
        <title>Draft genome sequence of the Termite Coptotermes fromosanus.</title>
        <authorList>
            <person name="Itakura S."/>
            <person name="Yosikawa Y."/>
            <person name="Umezawa K."/>
        </authorList>
    </citation>
    <scope>NUCLEOTIDE SEQUENCE [LARGE SCALE GENOMIC DNA]</scope>
</reference>
<dbReference type="InterPro" id="IPR011009">
    <property type="entry name" value="Kinase-like_dom_sf"/>
</dbReference>
<evidence type="ECO:0000256" key="1">
    <source>
        <dbReference type="SAM" id="MobiDB-lite"/>
    </source>
</evidence>
<accession>A0A6L2PC43</accession>
<dbReference type="AlphaFoldDB" id="A0A6L2PC43"/>
<dbReference type="SUPFAM" id="SSF48371">
    <property type="entry name" value="ARM repeat"/>
    <property type="match status" value="1"/>
</dbReference>
<name>A0A6L2PC43_COPFO</name>
<proteinExistence type="predicted"/>
<dbReference type="OrthoDB" id="9942861at2759"/>
<protein>
    <recommendedName>
        <fullName evidence="4">Protein kinase domain-containing protein</fullName>
    </recommendedName>
</protein>
<keyword evidence="3" id="KW-1185">Reference proteome</keyword>
<dbReference type="InterPro" id="IPR011989">
    <property type="entry name" value="ARM-like"/>
</dbReference>
<evidence type="ECO:0000313" key="2">
    <source>
        <dbReference type="EMBL" id="GFG30031.1"/>
    </source>
</evidence>